<evidence type="ECO:0000313" key="3">
    <source>
        <dbReference type="Proteomes" id="UP000254569"/>
    </source>
</evidence>
<gene>
    <name evidence="2" type="primary">treY</name>
    <name evidence="2" type="ORF">NCTC13296_01223</name>
</gene>
<dbReference type="OrthoDB" id="9761577at2"/>
<keyword evidence="3" id="KW-1185">Reference proteome</keyword>
<dbReference type="InterPro" id="IPR012767">
    <property type="entry name" value="Trehalose_TreY"/>
</dbReference>
<dbReference type="EMBL" id="UGVI01000001">
    <property type="protein sequence ID" value="SUE14383.1"/>
    <property type="molecule type" value="Genomic_DNA"/>
</dbReference>
<dbReference type="InterPro" id="IPR017853">
    <property type="entry name" value="GH"/>
</dbReference>
<proteinExistence type="predicted"/>
<dbReference type="Gene3D" id="3.30.1590.10">
    <property type="entry name" value="Maltooligosyl trehalose synthase, domain 2"/>
    <property type="match status" value="1"/>
</dbReference>
<dbReference type="GO" id="GO:0005992">
    <property type="term" value="P:trehalose biosynthetic process"/>
    <property type="evidence" value="ECO:0007669"/>
    <property type="project" value="TreeGrafter"/>
</dbReference>
<keyword evidence="2" id="KW-0413">Isomerase</keyword>
<protein>
    <submittedName>
        <fullName evidence="2">Maltooligosyl trehalose synthase</fullName>
        <ecNumber evidence="2">5.4.99.15</ecNumber>
    </submittedName>
</protein>
<dbReference type="EC" id="5.4.99.15" evidence="2"/>
<dbReference type="NCBIfam" id="TIGR02401">
    <property type="entry name" value="trehalose_TreY"/>
    <property type="match status" value="1"/>
</dbReference>
<sequence length="800" mass="86614">MTSDVTESAGVSGGGAGNPASVLSTYRLQMRGDECTFADAVAVLDYLDALGVSHVYLSPVLSATIGSTHGYDVVDPGTVSESLGGREGLERLSREARARGMGLVVDIVPNHVGVSDPRQNAWWWDVLKHGSGSRYASFFDLDLADDNGADGRIALPVLGSDDDIRDLTVDRSGDEPLLAYYDKRFPIAPGTDAGTGEEVHARQAYRLVAWNSGLIGYRRFFTVDDLAAVRVEDPEVFDATHEQVASWIADDLVDGIRVDHPDGLADPAGYLARLREVIGPERWLVIEKILGDAEPLDATLPVDGTTGYDALGELSAVFVDPSGEPELNALSRRFTGAEGDVSWLHAREHDLKRSVLGNGLAPEVRRLVRAIRRETGDTECDDGTLHEAVIAVAAQLPVYRADYAPLATLVPRIVGDLARSHPSLGPALAVFARAMAFGDESATRFGQVCGAATAKAVEDCLFYRAVRLISLQEVGGQPGRFSVSPAEFHLAWTQRARHWPRAMTTLSTHDTKRSEDVRARIGVLSQVADEWSRRLGSWNDRAPAPDPAIGLFLWQTLFGVWPLDGVVTAELRDRVHAYAQKALRENGTRSTWTEVDEEFEAAVDGWLDAIFDGPVAGELTSFVAEVEPHVAAVSCGQKLLQLLGPGVPDVYQGTELWDDSLVDPDNRRPVDFDARRRLLDAPDSAPAKFTLVRTALRLRRERPESFVGGAYVPILATGPAAEHLLAFGRGPAPDDLDVLAVSARHTVALSRSGWKDTALHLPDGEWSDALTGRTFTGPVRIVDLLDPLPVAALVRVRNSG</sequence>
<dbReference type="Gene3D" id="1.10.10.470">
    <property type="entry name" value="Maltooligosyl trehalose synthase, domain 4"/>
    <property type="match status" value="1"/>
</dbReference>
<dbReference type="GO" id="GO:0030980">
    <property type="term" value="P:alpha-glucan catabolic process"/>
    <property type="evidence" value="ECO:0007669"/>
    <property type="project" value="TreeGrafter"/>
</dbReference>
<dbReference type="AlphaFoldDB" id="A0A379LYF9"/>
<dbReference type="Proteomes" id="UP000254569">
    <property type="component" value="Unassembled WGS sequence"/>
</dbReference>
<dbReference type="Gene3D" id="1.10.150.200">
    <property type="entry name" value="Maltooligosyl trehalose synthase, domain 3"/>
    <property type="match status" value="1"/>
</dbReference>
<dbReference type="Gene3D" id="3.20.20.80">
    <property type="entry name" value="Glycosidases"/>
    <property type="match status" value="1"/>
</dbReference>
<dbReference type="Pfam" id="PF00128">
    <property type="entry name" value="Alpha-amylase"/>
    <property type="match status" value="1"/>
</dbReference>
<dbReference type="PANTHER" id="PTHR10357">
    <property type="entry name" value="ALPHA-AMYLASE FAMILY MEMBER"/>
    <property type="match status" value="1"/>
</dbReference>
<organism evidence="2 3">
    <name type="scientific">Rhodococcus gordoniae</name>
    <dbReference type="NCBI Taxonomy" id="223392"/>
    <lineage>
        <taxon>Bacteria</taxon>
        <taxon>Bacillati</taxon>
        <taxon>Actinomycetota</taxon>
        <taxon>Actinomycetes</taxon>
        <taxon>Mycobacteriales</taxon>
        <taxon>Nocardiaceae</taxon>
        <taxon>Rhodococcus</taxon>
    </lineage>
</organism>
<dbReference type="SMART" id="SM00642">
    <property type="entry name" value="Aamy"/>
    <property type="match status" value="1"/>
</dbReference>
<dbReference type="CDD" id="cd11336">
    <property type="entry name" value="AmyAc_MTSase"/>
    <property type="match status" value="1"/>
</dbReference>
<dbReference type="InterPro" id="IPR006047">
    <property type="entry name" value="GH13_cat_dom"/>
</dbReference>
<name>A0A379LYF9_9NOCA</name>
<reference evidence="2 3" key="1">
    <citation type="submission" date="2018-06" db="EMBL/GenBank/DDBJ databases">
        <authorList>
            <consortium name="Pathogen Informatics"/>
            <person name="Doyle S."/>
        </authorList>
    </citation>
    <scope>NUCLEOTIDE SEQUENCE [LARGE SCALE GENOMIC DNA]</scope>
    <source>
        <strain evidence="2 3">NCTC13296</strain>
    </source>
</reference>
<evidence type="ECO:0000259" key="1">
    <source>
        <dbReference type="SMART" id="SM00642"/>
    </source>
</evidence>
<dbReference type="PANTHER" id="PTHR10357:SF216">
    <property type="entry name" value="MALTOOLIGOSYL TREHALOSE SYNTHASE-RELATED"/>
    <property type="match status" value="1"/>
</dbReference>
<dbReference type="SUPFAM" id="SSF51445">
    <property type="entry name" value="(Trans)glycosidases"/>
    <property type="match status" value="1"/>
</dbReference>
<accession>A0A379LYF9</accession>
<dbReference type="InterPro" id="IPR013797">
    <property type="entry name" value="Maltooligo_trehalose_synth_4"/>
</dbReference>
<feature type="domain" description="Glycosyl hydrolase family 13 catalytic" evidence="1">
    <location>
        <begin position="23"/>
        <end position="697"/>
    </location>
</feature>
<dbReference type="RefSeq" id="WP_084421506.1">
    <property type="nucleotide sequence ID" value="NZ_LPZN01000006.1"/>
</dbReference>
<evidence type="ECO:0000313" key="2">
    <source>
        <dbReference type="EMBL" id="SUE14383.1"/>
    </source>
</evidence>
<dbReference type="GO" id="GO:0047470">
    <property type="term" value="F:(1,4)-alpha-D-glucan 1-alpha-D-glucosylmutase activity"/>
    <property type="evidence" value="ECO:0007669"/>
    <property type="project" value="UniProtKB-EC"/>
</dbReference>